<dbReference type="PROSITE" id="PS50084">
    <property type="entry name" value="KH_TYPE_1"/>
    <property type="match status" value="3"/>
</dbReference>
<dbReference type="InterPro" id="IPR004088">
    <property type="entry name" value="KH_dom_type_1"/>
</dbReference>
<feature type="domain" description="K Homology" evidence="4">
    <location>
        <begin position="153"/>
        <end position="227"/>
    </location>
</feature>
<evidence type="ECO:0000256" key="2">
    <source>
        <dbReference type="PROSITE-ProRule" id="PRU00117"/>
    </source>
</evidence>
<dbReference type="InterPro" id="IPR036612">
    <property type="entry name" value="KH_dom_type_1_sf"/>
</dbReference>
<keyword evidence="2" id="KW-0694">RNA-binding</keyword>
<dbReference type="SMART" id="SM00322">
    <property type="entry name" value="KH"/>
    <property type="match status" value="3"/>
</dbReference>
<reference evidence="5" key="1">
    <citation type="submission" date="2020-10" db="EMBL/GenBank/DDBJ databases">
        <title>Unveiling of a novel bifunctional photoreceptor, Dualchrome1, isolated from a cosmopolitan green alga.</title>
        <authorList>
            <person name="Suzuki S."/>
            <person name="Kawachi M."/>
        </authorList>
    </citation>
    <scope>NUCLEOTIDE SEQUENCE</scope>
    <source>
        <strain evidence="5">NIES 2893</strain>
    </source>
</reference>
<name>A0A830H605_9CHLO</name>
<proteinExistence type="predicted"/>
<dbReference type="Pfam" id="PF00013">
    <property type="entry name" value="KH_1"/>
    <property type="match status" value="3"/>
</dbReference>
<feature type="domain" description="K Homology" evidence="4">
    <location>
        <begin position="308"/>
        <end position="381"/>
    </location>
</feature>
<keyword evidence="1" id="KW-0677">Repeat</keyword>
<dbReference type="Gene3D" id="3.30.1370.10">
    <property type="entry name" value="K Homology domain, type 1"/>
    <property type="match status" value="3"/>
</dbReference>
<dbReference type="GO" id="GO:0003723">
    <property type="term" value="F:RNA binding"/>
    <property type="evidence" value="ECO:0007669"/>
    <property type="project" value="UniProtKB-UniRule"/>
</dbReference>
<comment type="caution">
    <text evidence="5">The sequence shown here is derived from an EMBL/GenBank/DDBJ whole genome shotgun (WGS) entry which is preliminary data.</text>
</comment>
<dbReference type="Proteomes" id="UP000660262">
    <property type="component" value="Unassembled WGS sequence"/>
</dbReference>
<protein>
    <recommendedName>
        <fullName evidence="4">K Homology domain-containing protein</fullName>
    </recommendedName>
</protein>
<dbReference type="PANTHER" id="PTHR10288">
    <property type="entry name" value="KH DOMAIN CONTAINING RNA BINDING PROTEIN"/>
    <property type="match status" value="1"/>
</dbReference>
<accession>A0A830H605</accession>
<dbReference type="SUPFAM" id="SSF54791">
    <property type="entry name" value="Eukaryotic type KH-domain (KH-domain type I)"/>
    <property type="match status" value="3"/>
</dbReference>
<dbReference type="InterPro" id="IPR004087">
    <property type="entry name" value="KH_dom"/>
</dbReference>
<dbReference type="AlphaFoldDB" id="A0A830H605"/>
<evidence type="ECO:0000256" key="1">
    <source>
        <dbReference type="ARBA" id="ARBA00022737"/>
    </source>
</evidence>
<evidence type="ECO:0000259" key="4">
    <source>
        <dbReference type="SMART" id="SM00322"/>
    </source>
</evidence>
<feature type="region of interest" description="Disordered" evidence="3">
    <location>
        <begin position="1"/>
        <end position="65"/>
    </location>
</feature>
<feature type="domain" description="K Homology" evidence="4">
    <location>
        <begin position="68"/>
        <end position="141"/>
    </location>
</feature>
<dbReference type="CDD" id="cd22437">
    <property type="entry name" value="KH-I_BTR1_rpt2"/>
    <property type="match status" value="1"/>
</dbReference>
<evidence type="ECO:0000313" key="6">
    <source>
        <dbReference type="Proteomes" id="UP000660262"/>
    </source>
</evidence>
<evidence type="ECO:0000313" key="5">
    <source>
        <dbReference type="EMBL" id="GHP02038.1"/>
    </source>
</evidence>
<keyword evidence="6" id="KW-1185">Reference proteome</keyword>
<evidence type="ECO:0000256" key="3">
    <source>
        <dbReference type="SAM" id="MobiDB-lite"/>
    </source>
</evidence>
<dbReference type="OrthoDB" id="441329at2759"/>
<sequence>MFFGGAADGAAEAVDKNGEPDGLSTPQATVGMPVNLDDDGAGRRGGSGDLENLDDADGSNPGAGSSDNRCTVKFLLSNAAAGSVIGKSGATITEFQQQSNARIQLSRAREFFPGTSDRILVLTGSVNSILTALHLILSKLLAEESSTGAAGVTSMPVKLVVPNAVCGGIIGKGGATIRSFVDDSGAQIKISSQDATPVGVTDRIITVTGTLEQQLRAVALTVTKMAEDPSYPMYAAMPINYSAVGPASPYGGGGALSPLVGGGASAALLRGAATAAASPATAAAAAAALAPLAGASPAASSLSPAGAASTSITVAVPDEHIGAVVGRGGRTITELQQVANVRIKISDRNDYVPGTRNRKVTITGTPEAVQIAHFLVAQKVSLSVAEFAAKPQ</sequence>
<dbReference type="EMBL" id="BNJQ01000002">
    <property type="protein sequence ID" value="GHP02038.1"/>
    <property type="molecule type" value="Genomic_DNA"/>
</dbReference>
<feature type="compositionally biased region" description="Low complexity" evidence="3">
    <location>
        <begin position="1"/>
        <end position="12"/>
    </location>
</feature>
<gene>
    <name evidence="5" type="ORF">PPROV_000079400</name>
</gene>
<organism evidence="5 6">
    <name type="scientific">Pycnococcus provasolii</name>
    <dbReference type="NCBI Taxonomy" id="41880"/>
    <lineage>
        <taxon>Eukaryota</taxon>
        <taxon>Viridiplantae</taxon>
        <taxon>Chlorophyta</taxon>
        <taxon>Pseudoscourfieldiophyceae</taxon>
        <taxon>Pseudoscourfieldiales</taxon>
        <taxon>Pycnococcaceae</taxon>
        <taxon>Pycnococcus</taxon>
    </lineage>
</organism>